<reference evidence="1 2" key="1">
    <citation type="journal article" date="2016" name="Nat. Commun.">
        <title>Thousands of microbial genomes shed light on interconnected biogeochemical processes in an aquifer system.</title>
        <authorList>
            <person name="Anantharaman K."/>
            <person name="Brown C.T."/>
            <person name="Hug L.A."/>
            <person name="Sharon I."/>
            <person name="Castelle C.J."/>
            <person name="Probst A.J."/>
            <person name="Thomas B.C."/>
            <person name="Singh A."/>
            <person name="Wilkins M.J."/>
            <person name="Karaoz U."/>
            <person name="Brodie E.L."/>
            <person name="Williams K.H."/>
            <person name="Hubbard S.S."/>
            <person name="Banfield J.F."/>
        </authorList>
    </citation>
    <scope>NUCLEOTIDE SEQUENCE [LARGE SCALE GENOMIC DNA]</scope>
</reference>
<sequence>MRQITVEEFSSLKPGEHITYLSLDARHIQAVCQVIGLPLGDYVALEVEHSESKYLKDYDTAKPLQAHYLQLFK</sequence>
<evidence type="ECO:0000313" key="1">
    <source>
        <dbReference type="EMBL" id="OGM79244.1"/>
    </source>
</evidence>
<name>A0A1F8CSE7_9BACT</name>
<evidence type="ECO:0000313" key="2">
    <source>
        <dbReference type="Proteomes" id="UP000178999"/>
    </source>
</evidence>
<gene>
    <name evidence="1" type="ORF">A2382_00470</name>
</gene>
<dbReference type="Proteomes" id="UP000178999">
    <property type="component" value="Unassembled WGS sequence"/>
</dbReference>
<dbReference type="AlphaFoldDB" id="A0A1F8CSE7"/>
<dbReference type="STRING" id="1802538.A2382_00470"/>
<comment type="caution">
    <text evidence="1">The sequence shown here is derived from an EMBL/GenBank/DDBJ whole genome shotgun (WGS) entry which is preliminary data.</text>
</comment>
<dbReference type="EMBL" id="MGHY01000018">
    <property type="protein sequence ID" value="OGM79244.1"/>
    <property type="molecule type" value="Genomic_DNA"/>
</dbReference>
<proteinExistence type="predicted"/>
<protein>
    <submittedName>
        <fullName evidence="1">Uncharacterized protein</fullName>
    </submittedName>
</protein>
<organism evidence="1 2">
    <name type="scientific">Candidatus Woesebacteria bacterium RIFOXYB1_FULL_38_16</name>
    <dbReference type="NCBI Taxonomy" id="1802538"/>
    <lineage>
        <taxon>Bacteria</taxon>
        <taxon>Candidatus Woeseibacteriota</taxon>
    </lineage>
</organism>
<accession>A0A1F8CSE7</accession>